<proteinExistence type="predicted"/>
<sequence>MSKLAVGLVSARSIRDSEARLMPESSASVSSDQFFPASGLQDAGQAVVLLN</sequence>
<reference evidence="1" key="1">
    <citation type="journal article" date="2011" name="J. Bacteriol.">
        <title>Genome Sequence of an Erwinia amylovora Strain with Pathogenicity Restricted to Rubus Plants.</title>
        <authorList>
            <person name="Powney R."/>
            <person name="Smits T.H."/>
            <person name="Sawbridge T."/>
            <person name="Frey B."/>
            <person name="Blom J."/>
            <person name="Frey J.E."/>
            <person name="Plummer K.M."/>
            <person name="Beer S.V."/>
            <person name="Luck J."/>
            <person name="Duffy B."/>
            <person name="Rodoni B."/>
        </authorList>
    </citation>
    <scope>NUCLEOTIDE SEQUENCE</scope>
    <source>
        <strain evidence="1">ATCC BAA-2158</strain>
    </source>
</reference>
<name>E5B3Q0_ERWAM</name>
<accession>E5B3Q0</accession>
<organism evidence="1">
    <name type="scientific">Erwinia amylovora ATCC BAA-2158</name>
    <dbReference type="NCBI Taxonomy" id="889211"/>
    <lineage>
        <taxon>Bacteria</taxon>
        <taxon>Pseudomonadati</taxon>
        <taxon>Pseudomonadota</taxon>
        <taxon>Gammaproteobacteria</taxon>
        <taxon>Enterobacterales</taxon>
        <taxon>Erwiniaceae</taxon>
        <taxon>Erwinia</taxon>
    </lineage>
</organism>
<dbReference type="AlphaFoldDB" id="E5B3Q0"/>
<dbReference type="EMBL" id="FR719190">
    <property type="protein sequence ID" value="CBX80103.1"/>
    <property type="molecule type" value="Genomic_DNA"/>
</dbReference>
<protein>
    <submittedName>
        <fullName evidence="1">Uncharacterized protein</fullName>
    </submittedName>
</protein>
<gene>
    <name evidence="1" type="ORF">EAIL5_1283</name>
</gene>
<evidence type="ECO:0000313" key="1">
    <source>
        <dbReference type="EMBL" id="CBX80103.1"/>
    </source>
</evidence>